<dbReference type="EC" id="2.7.1.39" evidence="1"/>
<dbReference type="Proteomes" id="UP000033636">
    <property type="component" value="Unassembled WGS sequence"/>
</dbReference>
<evidence type="ECO:0000313" key="1">
    <source>
        <dbReference type="EMBL" id="MFB6489772.1"/>
    </source>
</evidence>
<sequence>MSAPSTSANLGAGFDVVAVAHDAYQAHAYAKVGDGCGVHVKFKGYDPGPDNTVRRAIELLFKKLGVCKDVEVEVDNRVPVGKGLGSSAASSVAAVSAVLAEMGVKVQPLEIAEICGLAEEAAAGSPHFDNSSAAAFGGAVVITGLNPLRVAAFRPRLTFVVAVPETPPMAMKTKVMRDVLPREVPFKTYASQLSRVAALALGLATGDIELLSKGMEDDVVVPARARLVPAYHEAKRAALEAGALGFTISGAGPATIALVDDKNADAVAYAVKSAYEGAGLRAEVKVAHIWPGRSI</sequence>
<evidence type="ECO:0000313" key="2">
    <source>
        <dbReference type="Proteomes" id="UP000033636"/>
    </source>
</evidence>
<proteinExistence type="predicted"/>
<dbReference type="EMBL" id="JZWT02000002">
    <property type="protein sequence ID" value="MFB6489772.1"/>
    <property type="molecule type" value="Genomic_DNA"/>
</dbReference>
<comment type="caution">
    <text evidence="1">The sequence shown here is derived from an EMBL/GenBank/DDBJ whole genome shotgun (WGS) entry which is preliminary data.</text>
</comment>
<name>A0ACC6UYN3_9CREN</name>
<keyword evidence="1" id="KW-0418">Kinase</keyword>
<accession>A0ACC6UYN3</accession>
<reference evidence="1" key="1">
    <citation type="submission" date="2024-07" db="EMBL/GenBank/DDBJ databases">
        <title>Metagenome and Metagenome-Assembled Genomes of Archaea from a hot spring from the geothermal field of Los Azufres, Mexico.</title>
        <authorList>
            <person name="Marin-Paredes R."/>
            <person name="Martinez-Romero E."/>
            <person name="Servin-Garciduenas L.E."/>
        </authorList>
    </citation>
    <scope>NUCLEOTIDE SEQUENCE</scope>
</reference>
<gene>
    <name evidence="1" type="ORF">TU35_000755</name>
</gene>
<organism evidence="1 2">
    <name type="scientific">Thermoproteus sp. AZ2</name>
    <dbReference type="NCBI Taxonomy" id="1609232"/>
    <lineage>
        <taxon>Archaea</taxon>
        <taxon>Thermoproteota</taxon>
        <taxon>Thermoprotei</taxon>
        <taxon>Thermoproteales</taxon>
        <taxon>Thermoproteaceae</taxon>
        <taxon>Thermoproteus</taxon>
    </lineage>
</organism>
<keyword evidence="1" id="KW-0808">Transferase</keyword>
<protein>
    <submittedName>
        <fullName evidence="1">Homoserine kinase</fullName>
        <ecNumber evidence="1">2.7.1.39</ecNumber>
    </submittedName>
</protein>